<evidence type="ECO:0000313" key="10">
    <source>
        <dbReference type="Proteomes" id="UP000254236"/>
    </source>
</evidence>
<dbReference type="KEGG" id="bsau:DWV08_10210"/>
<dbReference type="Proteomes" id="UP000282185">
    <property type="component" value="Unassembled WGS sequence"/>
</dbReference>
<dbReference type="AlphaFoldDB" id="A0A345YPT9"/>
<dbReference type="InterPro" id="IPR027417">
    <property type="entry name" value="P-loop_NTPase"/>
</dbReference>
<dbReference type="SUPFAM" id="SSF52540">
    <property type="entry name" value="P-loop containing nucleoside triphosphate hydrolases"/>
    <property type="match status" value="1"/>
</dbReference>
<dbReference type="Proteomes" id="UP000254236">
    <property type="component" value="Chromosome"/>
</dbReference>
<keyword evidence="4" id="KW-1133">Transmembrane helix</keyword>
<evidence type="ECO:0000256" key="1">
    <source>
        <dbReference type="ARBA" id="ARBA00004651"/>
    </source>
</evidence>
<feature type="domain" description="TraD/TraG TraM recognition site" evidence="7">
    <location>
        <begin position="306"/>
        <end position="420"/>
    </location>
</feature>
<dbReference type="OrthoDB" id="4658601at2"/>
<dbReference type="PANTHER" id="PTHR37937:SF1">
    <property type="entry name" value="CONJUGATIVE TRANSFER: DNA TRANSPORT"/>
    <property type="match status" value="1"/>
</dbReference>
<evidence type="ECO:0000256" key="5">
    <source>
        <dbReference type="ARBA" id="ARBA00023136"/>
    </source>
</evidence>
<name>A0A345YPT9_9MICO</name>
<dbReference type="RefSeq" id="WP_115413680.1">
    <property type="nucleotide sequence ID" value="NZ_CP031356.1"/>
</dbReference>
<protein>
    <recommendedName>
        <fullName evidence="7">TraD/TraG TraM recognition site domain-containing protein</fullName>
    </recommendedName>
</protein>
<comment type="subcellular location">
    <subcellularLocation>
        <location evidence="1">Cell membrane</location>
        <topology evidence="1">Multi-pass membrane protein</topology>
    </subcellularLocation>
</comment>
<feature type="region of interest" description="Disordered" evidence="6">
    <location>
        <begin position="1"/>
        <end position="22"/>
    </location>
</feature>
<evidence type="ECO:0000313" key="11">
    <source>
        <dbReference type="Proteomes" id="UP000282185"/>
    </source>
</evidence>
<dbReference type="InterPro" id="IPR051539">
    <property type="entry name" value="T4SS-coupling_protein"/>
</dbReference>
<keyword evidence="10" id="KW-1185">Reference proteome</keyword>
<gene>
    <name evidence="8" type="ORF">DWV08_10210</name>
    <name evidence="9" type="ORF">DXU92_01960</name>
</gene>
<dbReference type="CDD" id="cd01127">
    <property type="entry name" value="TrwB_TraG_TraD_VirD4"/>
    <property type="match status" value="1"/>
</dbReference>
<dbReference type="InterPro" id="IPR032689">
    <property type="entry name" value="TraG-D_C"/>
</dbReference>
<dbReference type="Gene3D" id="3.40.50.300">
    <property type="entry name" value="P-loop containing nucleotide triphosphate hydrolases"/>
    <property type="match status" value="1"/>
</dbReference>
<keyword evidence="5" id="KW-0472">Membrane</keyword>
<accession>A0A345YPT9</accession>
<proteinExistence type="predicted"/>
<dbReference type="GO" id="GO:0005886">
    <property type="term" value="C:plasma membrane"/>
    <property type="evidence" value="ECO:0007669"/>
    <property type="project" value="UniProtKB-SubCell"/>
</dbReference>
<evidence type="ECO:0000259" key="7">
    <source>
        <dbReference type="Pfam" id="PF12696"/>
    </source>
</evidence>
<evidence type="ECO:0000256" key="6">
    <source>
        <dbReference type="SAM" id="MobiDB-lite"/>
    </source>
</evidence>
<evidence type="ECO:0000256" key="3">
    <source>
        <dbReference type="ARBA" id="ARBA00022692"/>
    </source>
</evidence>
<sequence length="447" mass="47839">MLRSKNKIPQTVESKDGFQKQQTPYGGCIDGVPVETAPHLLVSGPTGRGKSLRALVPGAILWRGPRVIISSKTDFCREVVKRDVHKRGPLFIMDLSGELDADLPWLEGVDYTRVTSDPTALIESDDDALEMASMLMQVGSIGAGGANGGGGSNDAFWQTISAQPLAALLLAGKASGGGIEWTQRAAGRTKGKTPDDPAPSWVRAYELIKKTSRHAEDLFAKANMEAKLRDSITATMKSGLSPWLLTTVFGGGNGGRPFAPSMLEGPNEPTLAIVSPGTGVAAGAAAAVVETIIRHWRRGVERGLDRVLLSIDEFANTCPLPRISTYLSEARGLGVACVLATQSLGSQLDEAYGEARANTIREVAPAVLILQGEPGSRELVENAAWWDGEEDAWTESIDARSEKTLSAQRVQRTSPQNLLPRSLEEARLLMYGQKGVMVDLPGIWDFG</sequence>
<keyword evidence="3" id="KW-0812">Transmembrane</keyword>
<dbReference type="EMBL" id="CP031356">
    <property type="protein sequence ID" value="AXK45941.1"/>
    <property type="molecule type" value="Genomic_DNA"/>
</dbReference>
<organism evidence="9 11">
    <name type="scientific">Brachybacterium saurashtrense</name>
    <dbReference type="NCBI Taxonomy" id="556288"/>
    <lineage>
        <taxon>Bacteria</taxon>
        <taxon>Bacillati</taxon>
        <taxon>Actinomycetota</taxon>
        <taxon>Actinomycetes</taxon>
        <taxon>Micrococcales</taxon>
        <taxon>Dermabacteraceae</taxon>
        <taxon>Brachybacterium</taxon>
    </lineage>
</organism>
<keyword evidence="2" id="KW-1003">Cell membrane</keyword>
<evidence type="ECO:0000256" key="4">
    <source>
        <dbReference type="ARBA" id="ARBA00022989"/>
    </source>
</evidence>
<dbReference type="Pfam" id="PF12696">
    <property type="entry name" value="TraG-D_C"/>
    <property type="match status" value="1"/>
</dbReference>
<evidence type="ECO:0000313" key="8">
    <source>
        <dbReference type="EMBL" id="AXK45941.1"/>
    </source>
</evidence>
<dbReference type="PANTHER" id="PTHR37937">
    <property type="entry name" value="CONJUGATIVE TRANSFER: DNA TRANSPORT"/>
    <property type="match status" value="1"/>
</dbReference>
<dbReference type="EMBL" id="QSWH01000002">
    <property type="protein sequence ID" value="RRR23679.1"/>
    <property type="molecule type" value="Genomic_DNA"/>
</dbReference>
<evidence type="ECO:0000256" key="2">
    <source>
        <dbReference type="ARBA" id="ARBA00022475"/>
    </source>
</evidence>
<reference evidence="8 10" key="1">
    <citation type="submission" date="2018-07" db="EMBL/GenBank/DDBJ databases">
        <title>Brachybacterium saurashtrense DSM 23186 genome sequence.</title>
        <authorList>
            <person name="Guo L."/>
        </authorList>
    </citation>
    <scope>NUCLEOTIDE SEQUENCE [LARGE SCALE GENOMIC DNA]</scope>
    <source>
        <strain evidence="8 10">DSM 23186</strain>
    </source>
</reference>
<evidence type="ECO:0000313" key="9">
    <source>
        <dbReference type="EMBL" id="RRR23679.1"/>
    </source>
</evidence>
<reference evidence="9 11" key="2">
    <citation type="submission" date="2018-08" db="EMBL/GenBank/DDBJ databases">
        <title>Brachybacterium saurashtrense DSM 23186.</title>
        <authorList>
            <person name="Li Y."/>
        </authorList>
    </citation>
    <scope>NUCLEOTIDE SEQUENCE [LARGE SCALE GENOMIC DNA]</scope>
    <source>
        <strain evidence="9 11">DSM 23186</strain>
    </source>
</reference>